<accession>A0A316YP92</accession>
<dbReference type="InParanoid" id="A0A316YP92"/>
<dbReference type="PANTHER" id="PTHR45831">
    <property type="entry name" value="LD24721P"/>
    <property type="match status" value="1"/>
</dbReference>
<dbReference type="FunCoup" id="A0A316YP92">
    <property type="interactions" value="127"/>
</dbReference>
<dbReference type="GeneID" id="37047525"/>
<organism evidence="5 6">
    <name type="scientific">Acaromyces ingoldii</name>
    <dbReference type="NCBI Taxonomy" id="215250"/>
    <lineage>
        <taxon>Eukaryota</taxon>
        <taxon>Fungi</taxon>
        <taxon>Dikarya</taxon>
        <taxon>Basidiomycota</taxon>
        <taxon>Ustilaginomycotina</taxon>
        <taxon>Exobasidiomycetes</taxon>
        <taxon>Exobasidiales</taxon>
        <taxon>Cryptobasidiaceae</taxon>
        <taxon>Acaromyces</taxon>
    </lineage>
</organism>
<feature type="repeat" description="TPR" evidence="3">
    <location>
        <begin position="38"/>
        <end position="71"/>
    </location>
</feature>
<dbReference type="AlphaFoldDB" id="A0A316YP92"/>
<evidence type="ECO:0000313" key="6">
    <source>
        <dbReference type="Proteomes" id="UP000245768"/>
    </source>
</evidence>
<keyword evidence="6" id="KW-1185">Reference proteome</keyword>
<dbReference type="SUPFAM" id="SSF48452">
    <property type="entry name" value="TPR-like"/>
    <property type="match status" value="1"/>
</dbReference>
<protein>
    <submittedName>
        <fullName evidence="5">Uncharacterized protein</fullName>
    </submittedName>
</protein>
<dbReference type="GO" id="GO:0016020">
    <property type="term" value="C:membrane"/>
    <property type="evidence" value="ECO:0007669"/>
    <property type="project" value="TreeGrafter"/>
</dbReference>
<feature type="compositionally biased region" description="Low complexity" evidence="4">
    <location>
        <begin position="218"/>
        <end position="227"/>
    </location>
</feature>
<evidence type="ECO:0000313" key="5">
    <source>
        <dbReference type="EMBL" id="PWN91207.1"/>
    </source>
</evidence>
<gene>
    <name evidence="5" type="ORF">FA10DRAFT_61774</name>
</gene>
<dbReference type="Gene3D" id="1.25.40.10">
    <property type="entry name" value="Tetratricopeptide repeat domain"/>
    <property type="match status" value="2"/>
</dbReference>
<dbReference type="STRING" id="215250.A0A316YP92"/>
<dbReference type="Pfam" id="PF00515">
    <property type="entry name" value="TPR_1"/>
    <property type="match status" value="1"/>
</dbReference>
<dbReference type="InterPro" id="IPR011990">
    <property type="entry name" value="TPR-like_helical_dom_sf"/>
</dbReference>
<feature type="compositionally biased region" description="Gly residues" evidence="4">
    <location>
        <begin position="194"/>
        <end position="217"/>
    </location>
</feature>
<dbReference type="Proteomes" id="UP000245768">
    <property type="component" value="Unassembled WGS sequence"/>
</dbReference>
<dbReference type="PROSITE" id="PS50005">
    <property type="entry name" value="TPR"/>
    <property type="match status" value="1"/>
</dbReference>
<feature type="region of interest" description="Disordered" evidence="4">
    <location>
        <begin position="77"/>
        <end position="116"/>
    </location>
</feature>
<dbReference type="RefSeq" id="XP_025378405.1">
    <property type="nucleotide sequence ID" value="XM_025525609.1"/>
</dbReference>
<feature type="region of interest" description="Disordered" evidence="4">
    <location>
        <begin position="192"/>
        <end position="227"/>
    </location>
</feature>
<evidence type="ECO:0000256" key="4">
    <source>
        <dbReference type="SAM" id="MobiDB-lite"/>
    </source>
</evidence>
<dbReference type="PANTHER" id="PTHR45831:SF2">
    <property type="entry name" value="LD24721P"/>
    <property type="match status" value="1"/>
</dbReference>
<dbReference type="OrthoDB" id="2335338at2759"/>
<dbReference type="GO" id="GO:0006620">
    <property type="term" value="P:post-translational protein targeting to endoplasmic reticulum membrane"/>
    <property type="evidence" value="ECO:0007669"/>
    <property type="project" value="TreeGrafter"/>
</dbReference>
<dbReference type="GO" id="GO:0072380">
    <property type="term" value="C:TRC complex"/>
    <property type="evidence" value="ECO:0007669"/>
    <property type="project" value="TreeGrafter"/>
</dbReference>
<reference evidence="5" key="1">
    <citation type="journal article" date="2018" name="Mol. Biol. Evol.">
        <title>Broad Genomic Sampling Reveals a Smut Pathogenic Ancestry of the Fungal Clade Ustilaginomycotina.</title>
        <authorList>
            <person name="Kijpornyongpan T."/>
            <person name="Mondo S.J."/>
            <person name="Barry K."/>
            <person name="Sandor L."/>
            <person name="Lee J."/>
            <person name="Lipzen A."/>
            <person name="Pangilinan J."/>
            <person name="LaButti K."/>
            <person name="Hainaut M."/>
            <person name="Henrissat B."/>
            <person name="Grigoriev I.V."/>
            <person name="Spatafora J.W."/>
            <person name="Aime M.C."/>
        </authorList>
    </citation>
    <scope>NUCLEOTIDE SEQUENCE [LARGE SCALE GENOMIC DNA]</scope>
    <source>
        <strain evidence="5">MCA 4198</strain>
    </source>
</reference>
<dbReference type="SMART" id="SM00028">
    <property type="entry name" value="TPR"/>
    <property type="match status" value="1"/>
</dbReference>
<name>A0A316YP92_9BASI</name>
<dbReference type="GO" id="GO:0060090">
    <property type="term" value="F:molecular adaptor activity"/>
    <property type="evidence" value="ECO:0007669"/>
    <property type="project" value="TreeGrafter"/>
</dbReference>
<proteinExistence type="predicted"/>
<evidence type="ECO:0000256" key="3">
    <source>
        <dbReference type="PROSITE-ProRule" id="PRU00339"/>
    </source>
</evidence>
<dbReference type="PROSITE" id="PS50293">
    <property type="entry name" value="TPR_REGION"/>
    <property type="match status" value="1"/>
</dbReference>
<evidence type="ECO:0000256" key="2">
    <source>
        <dbReference type="ARBA" id="ARBA00022803"/>
    </source>
</evidence>
<keyword evidence="2 3" id="KW-0802">TPR repeat</keyword>
<dbReference type="InterPro" id="IPR019734">
    <property type="entry name" value="TPR_rpt"/>
</dbReference>
<feature type="compositionally biased region" description="Low complexity" evidence="4">
    <location>
        <begin position="85"/>
        <end position="98"/>
    </location>
</feature>
<dbReference type="EMBL" id="KZ819635">
    <property type="protein sequence ID" value="PWN91207.1"/>
    <property type="molecule type" value="Genomic_DNA"/>
</dbReference>
<dbReference type="InterPro" id="IPR047150">
    <property type="entry name" value="SGT"/>
</dbReference>
<sequence length="227" mass="23090">MSSKDFGAAITAYTQAIEIHPTNLVYFSNRSAAYAQFGKAYSRLGHALFSAGKYQEAVEAYEKGCEVDPQNATMKAGLQTARTHAAQSTSSPSATSPTREVGSNNDGAADAGFPGMGGAGGMPDLGALMNNPMIAQMAQNLMGNGGLEQMMNNPMIQQMMSRFGGGGAGGGGMPDINAMMQDPQMREMARNMMGGAGGAPGAGRGAGRGSGNSGGSSGTSDSNNMFS</sequence>
<keyword evidence="1" id="KW-0677">Repeat</keyword>
<evidence type="ECO:0000256" key="1">
    <source>
        <dbReference type="ARBA" id="ARBA00022737"/>
    </source>
</evidence>